<evidence type="ECO:0000313" key="3">
    <source>
        <dbReference type="Proteomes" id="UP000246121"/>
    </source>
</evidence>
<dbReference type="VEuPathDB" id="TriTrypDB:TCDM_01302"/>
<dbReference type="Proteomes" id="UP000246121">
    <property type="component" value="Unassembled WGS sequence"/>
</dbReference>
<dbReference type="VEuPathDB" id="TriTrypDB:TcG_03158"/>
<feature type="region of interest" description="Disordered" evidence="1">
    <location>
        <begin position="201"/>
        <end position="220"/>
    </location>
</feature>
<dbReference type="VEuPathDB" id="TriTrypDB:C4B63_8g479"/>
<sequence>MKKMVFCKMCRPLLVFSATSCWRRSARLPLPLFFSPLNLQLAPFTSWNLQARYFSTTAGGGCEGTNSSEDDYVFDPTLSVQKDAAIHVAKKSLDAIVRDLLPENAPDAATQKVRAYLQQHPMDTLITQPTVHITHVEDPESGRETKMSLSPCDLSEALEQAQEREMNLVQMGTRGDVAYCRIRREIPRILGLVGPELEALREEEKQEGSSHRGGSDQAGGKIRELVDHSFRDVVDAHFVGWKSKKIVEDIKKRHPVKITIKEFQSPEAAIGKIREMCQAMQRYAEEKLVYHHFTSIVANDREVSVSFVPSLPSEKGNSWKHIKYPGEKEWAHANKRMEEACRKSGRYGTYAKNNMLKPRSLGQTFFRVDKYGRKID</sequence>
<protein>
    <submittedName>
        <fullName evidence="2">Uncharacterized protein</fullName>
    </submittedName>
</protein>
<dbReference type="VEuPathDB" id="TriTrypDB:ECC02_004567"/>
<dbReference type="AlphaFoldDB" id="A0A2V2VTH9"/>
<accession>A0A2V2VTH9</accession>
<dbReference type="VEuPathDB" id="TriTrypDB:BCY84_13414"/>
<dbReference type="EMBL" id="PRFA01000008">
    <property type="protein sequence ID" value="PWU99747.1"/>
    <property type="molecule type" value="Genomic_DNA"/>
</dbReference>
<dbReference type="VEuPathDB" id="TriTrypDB:TcCLB.503899.60"/>
<dbReference type="VEuPathDB" id="TriTrypDB:Tc_MARK_1048"/>
<evidence type="ECO:0000256" key="1">
    <source>
        <dbReference type="SAM" id="MobiDB-lite"/>
    </source>
</evidence>
<reference evidence="2 3" key="1">
    <citation type="journal article" date="2018" name="Microb. Genom.">
        <title>Expanding an expanded genome: long-read sequencing of Trypanosoma cruzi.</title>
        <authorList>
            <person name="Berna L."/>
            <person name="Rodriguez M."/>
            <person name="Chiribao M.L."/>
            <person name="Parodi-Talice A."/>
            <person name="Pita S."/>
            <person name="Rijo G."/>
            <person name="Alvarez-Valin F."/>
            <person name="Robello C."/>
        </authorList>
    </citation>
    <scope>NUCLEOTIDE SEQUENCE [LARGE SCALE GENOMIC DNA]</scope>
    <source>
        <strain evidence="2 3">Dm28c</strain>
    </source>
</reference>
<dbReference type="VEuPathDB" id="TriTrypDB:TcCL_ESM01417"/>
<evidence type="ECO:0000313" key="2">
    <source>
        <dbReference type="EMBL" id="PWU99747.1"/>
    </source>
</evidence>
<feature type="compositionally biased region" description="Basic and acidic residues" evidence="1">
    <location>
        <begin position="201"/>
        <end position="214"/>
    </location>
</feature>
<organism evidence="2 3">
    <name type="scientific">Trypanosoma cruzi</name>
    <dbReference type="NCBI Taxonomy" id="5693"/>
    <lineage>
        <taxon>Eukaryota</taxon>
        <taxon>Discoba</taxon>
        <taxon>Euglenozoa</taxon>
        <taxon>Kinetoplastea</taxon>
        <taxon>Metakinetoplastina</taxon>
        <taxon>Trypanosomatida</taxon>
        <taxon>Trypanosomatidae</taxon>
        <taxon>Trypanosoma</taxon>
        <taxon>Schizotrypanum</taxon>
    </lineage>
</organism>
<dbReference type="VEuPathDB" id="TriTrypDB:TcBrA4_0106610"/>
<dbReference type="VEuPathDB" id="TriTrypDB:TcCLB.507513.100"/>
<comment type="caution">
    <text evidence="2">The sequence shown here is derived from an EMBL/GenBank/DDBJ whole genome shotgun (WGS) entry which is preliminary data.</text>
</comment>
<gene>
    <name evidence="2" type="ORF">C4B63_8g479</name>
</gene>
<proteinExistence type="predicted"/>
<dbReference type="VEuPathDB" id="TriTrypDB:C3747_4g696"/>
<dbReference type="VEuPathDB" id="TriTrypDB:TCSYLVIO_002329"/>
<name>A0A2V2VTH9_TRYCR</name>